<organism evidence="2 3">
    <name type="scientific">Candidatus Roizmanbacteria bacterium CG_4_10_14_0_2_um_filter_39_13</name>
    <dbReference type="NCBI Taxonomy" id="1974825"/>
    <lineage>
        <taxon>Bacteria</taxon>
        <taxon>Candidatus Roizmaniibacteriota</taxon>
    </lineage>
</organism>
<feature type="transmembrane region" description="Helical" evidence="1">
    <location>
        <begin position="21"/>
        <end position="41"/>
    </location>
</feature>
<name>A0A2M7TZ43_9BACT</name>
<evidence type="ECO:0000256" key="1">
    <source>
        <dbReference type="SAM" id="Phobius"/>
    </source>
</evidence>
<comment type="caution">
    <text evidence="2">The sequence shown here is derived from an EMBL/GenBank/DDBJ whole genome shotgun (WGS) entry which is preliminary data.</text>
</comment>
<proteinExistence type="predicted"/>
<sequence>MILRKTLHHIQKKQAQSLIELLIVVGVMAVLLPAVSMGLIASREGKPQQERRIHAAQLIKESQEALRSVREASWANIETNGTFYPEHDGSTWSLVAGTELINDITRQIEIEDVERDDNNQIVGSGGSVDPSTKKITITTSWDAPIATSISSTLYLTRYLDNATYIQTTEDDFNTGTLSDVIVTNTGNGEVTLGSGGSGSWCSPSLTIASLDLPKSGVANAVTAIEGEAFAVTGDNASGVAFADVTISNTDPPVASIQSTFDGYKTNDVFGEADYAYIATDTNNKEIVIVDISTGTPSESGSFDGSGSTNADAIFVSGSVGYMTQGSTLRTFDLSSKSGSRPQLDSVSLAGTGKALSVSGGYVYIAVDNGSSEFQIVNATNPSDISIISSTDLDSSGISDIVVNDTATRAYLSASSNSGSQPEAFVVDISTKTGSRTIIGTAETGSMNPNGITIVPGNKMIVVGTSGEEYQVFDIATESSPSYCGGIEVDSGINGIASILEADGDAYSYIITGDASDEFKIIEGGPGGTYSSSGTYESATFDVGYSTAFNRIVPTFVDPANTTVQLQIAVADALAGSCTGATYEFVGPDGTTGSYYTAEGSIAFDNNGVNYENPARCFRYKVYLSTVDSSSTPIFEEISVNYSP</sequence>
<accession>A0A2M7TZ43</accession>
<keyword evidence="1" id="KW-0812">Transmembrane</keyword>
<dbReference type="SUPFAM" id="SSF63825">
    <property type="entry name" value="YWTD domain"/>
    <property type="match status" value="1"/>
</dbReference>
<dbReference type="Pfam" id="PF08309">
    <property type="entry name" value="LVIVD"/>
    <property type="match status" value="2"/>
</dbReference>
<gene>
    <name evidence="2" type="ORF">COY16_02820</name>
</gene>
<keyword evidence="1" id="KW-0472">Membrane</keyword>
<keyword evidence="1" id="KW-1133">Transmembrane helix</keyword>
<protein>
    <submittedName>
        <fullName evidence="2">Uncharacterized protein</fullName>
    </submittedName>
</protein>
<dbReference type="InterPro" id="IPR013211">
    <property type="entry name" value="LVIVD"/>
</dbReference>
<evidence type="ECO:0000313" key="3">
    <source>
        <dbReference type="Proteomes" id="UP000228503"/>
    </source>
</evidence>
<dbReference type="AlphaFoldDB" id="A0A2M7TZ43"/>
<reference evidence="3" key="1">
    <citation type="submission" date="2017-09" db="EMBL/GenBank/DDBJ databases">
        <title>Depth-based differentiation of microbial function through sediment-hosted aquifers and enrichment of novel symbionts in the deep terrestrial subsurface.</title>
        <authorList>
            <person name="Probst A.J."/>
            <person name="Ladd B."/>
            <person name="Jarett J.K."/>
            <person name="Geller-Mcgrath D.E."/>
            <person name="Sieber C.M.K."/>
            <person name="Emerson J.B."/>
            <person name="Anantharaman K."/>
            <person name="Thomas B.C."/>
            <person name="Malmstrom R."/>
            <person name="Stieglmeier M."/>
            <person name="Klingl A."/>
            <person name="Woyke T."/>
            <person name="Ryan C.M."/>
            <person name="Banfield J.F."/>
        </authorList>
    </citation>
    <scope>NUCLEOTIDE SEQUENCE [LARGE SCALE GENOMIC DNA]</scope>
</reference>
<dbReference type="Proteomes" id="UP000228503">
    <property type="component" value="Unassembled WGS sequence"/>
</dbReference>
<evidence type="ECO:0000313" key="2">
    <source>
        <dbReference type="EMBL" id="PIZ63077.1"/>
    </source>
</evidence>
<dbReference type="EMBL" id="PFOB01000032">
    <property type="protein sequence ID" value="PIZ63077.1"/>
    <property type="molecule type" value="Genomic_DNA"/>
</dbReference>